<evidence type="ECO:0000313" key="2">
    <source>
        <dbReference type="EMBL" id="CAK5270225.1"/>
    </source>
</evidence>
<evidence type="ECO:0000313" key="3">
    <source>
        <dbReference type="Proteomes" id="UP001295794"/>
    </source>
</evidence>
<dbReference type="AlphaFoldDB" id="A0AAD2H7H6"/>
<organism evidence="1 3">
    <name type="scientific">Mycena citricolor</name>
    <dbReference type="NCBI Taxonomy" id="2018698"/>
    <lineage>
        <taxon>Eukaryota</taxon>
        <taxon>Fungi</taxon>
        <taxon>Dikarya</taxon>
        <taxon>Basidiomycota</taxon>
        <taxon>Agaricomycotina</taxon>
        <taxon>Agaricomycetes</taxon>
        <taxon>Agaricomycetidae</taxon>
        <taxon>Agaricales</taxon>
        <taxon>Marasmiineae</taxon>
        <taxon>Mycenaceae</taxon>
        <taxon>Mycena</taxon>
    </lineage>
</organism>
<evidence type="ECO:0000313" key="1">
    <source>
        <dbReference type="EMBL" id="CAK5270181.1"/>
    </source>
</evidence>
<dbReference type="EMBL" id="CAVNYO010000161">
    <property type="protein sequence ID" value="CAK5270225.1"/>
    <property type="molecule type" value="Genomic_DNA"/>
</dbReference>
<sequence>MDAFSRPLFLDGAVLFKPVRTYLTSSRICPHLRDDHLLLRQLHFETVKWCHSALTMAYFRPVLRLLSNWRCSLHVTPLCSAGKCRIQTSVVRSPAHRPLLITATGLVSACTCGAFSSSPWVTSLTDSRRGSGVF</sequence>
<protein>
    <submittedName>
        <fullName evidence="1">Uncharacterized protein</fullName>
    </submittedName>
</protein>
<keyword evidence="3" id="KW-1185">Reference proteome</keyword>
<gene>
    <name evidence="1" type="ORF">MYCIT1_LOCUS14369</name>
    <name evidence="2" type="ORF">MYCIT1_LOCUS14453</name>
</gene>
<proteinExistence type="predicted"/>
<reference evidence="1" key="1">
    <citation type="submission" date="2023-11" db="EMBL/GenBank/DDBJ databases">
        <authorList>
            <person name="De Vega J J."/>
            <person name="De Vega J J."/>
        </authorList>
    </citation>
    <scope>NUCLEOTIDE SEQUENCE</scope>
</reference>
<name>A0AAD2H7H6_9AGAR</name>
<dbReference type="EMBL" id="CAVNYO010000159">
    <property type="protein sequence ID" value="CAK5270181.1"/>
    <property type="molecule type" value="Genomic_DNA"/>
</dbReference>
<comment type="caution">
    <text evidence="1">The sequence shown here is derived from an EMBL/GenBank/DDBJ whole genome shotgun (WGS) entry which is preliminary data.</text>
</comment>
<dbReference type="Proteomes" id="UP001295794">
    <property type="component" value="Unassembled WGS sequence"/>
</dbReference>
<accession>A0AAD2H7H6</accession>